<accession>A0A9Q0M3G7</accession>
<keyword evidence="4" id="KW-1185">Reference proteome</keyword>
<gene>
    <name evidence="3" type="ORF">RDWZM_005145</name>
</gene>
<keyword evidence="2" id="KW-0812">Transmembrane</keyword>
<comment type="caution">
    <text evidence="3">The sequence shown here is derived from an EMBL/GenBank/DDBJ whole genome shotgun (WGS) entry which is preliminary data.</text>
</comment>
<evidence type="ECO:0000313" key="4">
    <source>
        <dbReference type="Proteomes" id="UP001142055"/>
    </source>
</evidence>
<reference evidence="3" key="1">
    <citation type="submission" date="2022-12" db="EMBL/GenBank/DDBJ databases">
        <title>Genome assemblies of Blomia tropicalis.</title>
        <authorList>
            <person name="Cui Y."/>
        </authorList>
    </citation>
    <scope>NUCLEOTIDE SEQUENCE</scope>
    <source>
        <tissue evidence="3">Adult mites</tissue>
    </source>
</reference>
<feature type="compositionally biased region" description="Polar residues" evidence="1">
    <location>
        <begin position="142"/>
        <end position="152"/>
    </location>
</feature>
<dbReference type="Proteomes" id="UP001142055">
    <property type="component" value="Chromosome 2"/>
</dbReference>
<evidence type="ECO:0000256" key="1">
    <source>
        <dbReference type="SAM" id="MobiDB-lite"/>
    </source>
</evidence>
<dbReference type="OrthoDB" id="6514339at2759"/>
<sequence length="162" mass="18673">MWHLNNRNRNCNISIVSILFVAITFMIIAVRNGSAQDGFSSRCLNICRRDEESLCRRCLFREPMRFGKRTNTLAFREPMRFGKRWNSMIHSSPSTSPMSSSPPILSPSSSVYEVNRLLKRKLFREPMRFGKRPYGEVVSKWTSDNEGASTNGELDDTRLMAD</sequence>
<organism evidence="3 4">
    <name type="scientific">Blomia tropicalis</name>
    <name type="common">Mite</name>
    <dbReference type="NCBI Taxonomy" id="40697"/>
    <lineage>
        <taxon>Eukaryota</taxon>
        <taxon>Metazoa</taxon>
        <taxon>Ecdysozoa</taxon>
        <taxon>Arthropoda</taxon>
        <taxon>Chelicerata</taxon>
        <taxon>Arachnida</taxon>
        <taxon>Acari</taxon>
        <taxon>Acariformes</taxon>
        <taxon>Sarcoptiformes</taxon>
        <taxon>Astigmata</taxon>
        <taxon>Glycyphagoidea</taxon>
        <taxon>Echimyopodidae</taxon>
        <taxon>Blomia</taxon>
    </lineage>
</organism>
<dbReference type="AlphaFoldDB" id="A0A9Q0M3G7"/>
<evidence type="ECO:0000256" key="2">
    <source>
        <dbReference type="SAM" id="Phobius"/>
    </source>
</evidence>
<protein>
    <submittedName>
        <fullName evidence="3">Uncharacterized protein</fullName>
    </submittedName>
</protein>
<evidence type="ECO:0000313" key="3">
    <source>
        <dbReference type="EMBL" id="KAJ6219333.1"/>
    </source>
</evidence>
<dbReference type="EMBL" id="JAPWDV010000002">
    <property type="protein sequence ID" value="KAJ6219333.1"/>
    <property type="molecule type" value="Genomic_DNA"/>
</dbReference>
<keyword evidence="2" id="KW-1133">Transmembrane helix</keyword>
<proteinExistence type="predicted"/>
<feature type="transmembrane region" description="Helical" evidence="2">
    <location>
        <begin position="12"/>
        <end position="30"/>
    </location>
</feature>
<feature type="region of interest" description="Disordered" evidence="1">
    <location>
        <begin position="142"/>
        <end position="162"/>
    </location>
</feature>
<name>A0A9Q0M3G7_BLOTA</name>
<keyword evidence="2" id="KW-0472">Membrane</keyword>